<dbReference type="SUPFAM" id="SSF51905">
    <property type="entry name" value="FAD/NAD(P)-binding domain"/>
    <property type="match status" value="1"/>
</dbReference>
<organism evidence="1 2">
    <name type="scientific">Asanoa siamensis</name>
    <dbReference type="NCBI Taxonomy" id="926357"/>
    <lineage>
        <taxon>Bacteria</taxon>
        <taxon>Bacillati</taxon>
        <taxon>Actinomycetota</taxon>
        <taxon>Actinomycetes</taxon>
        <taxon>Micromonosporales</taxon>
        <taxon>Micromonosporaceae</taxon>
        <taxon>Asanoa</taxon>
    </lineage>
</organism>
<dbReference type="EMBL" id="BONE01000036">
    <property type="protein sequence ID" value="GIF74944.1"/>
    <property type="molecule type" value="Genomic_DNA"/>
</dbReference>
<dbReference type="InterPro" id="IPR036188">
    <property type="entry name" value="FAD/NAD-bd_sf"/>
</dbReference>
<sequence length="424" mass="44838">MRHAMVLGAGIGGLFAARALSEVYDRVTVIERDRLPVEAGQRRGVPQGRHAHVLVTAGAQALDRLFPGACAELVAAGAPVVRDFAEFRLAPGGGSPLRLLGPAPEPFACLVSRPFLEAKVRSRVRSLSNVVVRDGVAATDLAAVGGRVSGVRTAGGTLDADLVVDATGRGSRAPAWLSALGYPAPSRERVPIDLMYVTRRLRPRTLPALVVGVSARPGRPRGIVLFAQEDGRAILTVSGYGGHHPPRDPAGLLAALADIAPPDVVAAVRAADALGDPIVAHFPANVRHRYDRLRRFPAGFLVLGDAICSTNPAYALGMSVAARQAEALRDVLMAGEHDLARRYFRAAARPAHAAWAAAVGGDLALPEVPGPRPLPVRLARVYTGRLLRAAERDPVVAHQFLRVAALQEPATRLFRPAIALRALR</sequence>
<accession>A0ABQ4CUJ3</accession>
<name>A0ABQ4CUJ3_9ACTN</name>
<proteinExistence type="predicted"/>
<dbReference type="PANTHER" id="PTHR43422">
    <property type="entry name" value="THIAMINE THIAZOLE SYNTHASE"/>
    <property type="match status" value="1"/>
</dbReference>
<gene>
    <name evidence="1" type="ORF">Asi02nite_44620</name>
</gene>
<dbReference type="Proteomes" id="UP000604117">
    <property type="component" value="Unassembled WGS sequence"/>
</dbReference>
<protein>
    <submittedName>
        <fullName evidence="1">Hydroxylase</fullName>
    </submittedName>
</protein>
<dbReference type="RefSeq" id="WP_203715824.1">
    <property type="nucleotide sequence ID" value="NZ_BONE01000036.1"/>
</dbReference>
<dbReference type="PANTHER" id="PTHR43422:SF3">
    <property type="entry name" value="THIAMINE THIAZOLE SYNTHASE"/>
    <property type="match status" value="1"/>
</dbReference>
<comment type="caution">
    <text evidence="1">The sequence shown here is derived from an EMBL/GenBank/DDBJ whole genome shotgun (WGS) entry which is preliminary data.</text>
</comment>
<dbReference type="Gene3D" id="3.50.50.60">
    <property type="entry name" value="FAD/NAD(P)-binding domain"/>
    <property type="match status" value="1"/>
</dbReference>
<keyword evidence="2" id="KW-1185">Reference proteome</keyword>
<evidence type="ECO:0000313" key="1">
    <source>
        <dbReference type="EMBL" id="GIF74944.1"/>
    </source>
</evidence>
<reference evidence="1 2" key="1">
    <citation type="submission" date="2021-01" db="EMBL/GenBank/DDBJ databases">
        <title>Whole genome shotgun sequence of Asanoa siamensis NBRC 107932.</title>
        <authorList>
            <person name="Komaki H."/>
            <person name="Tamura T."/>
        </authorList>
    </citation>
    <scope>NUCLEOTIDE SEQUENCE [LARGE SCALE GENOMIC DNA]</scope>
    <source>
        <strain evidence="1 2">NBRC 107932</strain>
    </source>
</reference>
<evidence type="ECO:0000313" key="2">
    <source>
        <dbReference type="Proteomes" id="UP000604117"/>
    </source>
</evidence>